<proteinExistence type="predicted"/>
<feature type="domain" description="Thioesterase" evidence="2">
    <location>
        <begin position="19"/>
        <end position="125"/>
    </location>
</feature>
<feature type="region of interest" description="Disordered" evidence="1">
    <location>
        <begin position="343"/>
        <end position="375"/>
    </location>
</feature>
<organism evidence="3 4">
    <name type="scientific">Botryotinia narcissicola</name>
    <dbReference type="NCBI Taxonomy" id="278944"/>
    <lineage>
        <taxon>Eukaryota</taxon>
        <taxon>Fungi</taxon>
        <taxon>Dikarya</taxon>
        <taxon>Ascomycota</taxon>
        <taxon>Pezizomycotina</taxon>
        <taxon>Leotiomycetes</taxon>
        <taxon>Helotiales</taxon>
        <taxon>Sclerotiniaceae</taxon>
        <taxon>Botryotinia</taxon>
    </lineage>
</organism>
<keyword evidence="4" id="KW-1185">Reference proteome</keyword>
<evidence type="ECO:0000256" key="1">
    <source>
        <dbReference type="SAM" id="MobiDB-lite"/>
    </source>
</evidence>
<comment type="caution">
    <text evidence="3">The sequence shown here is derived from an EMBL/GenBank/DDBJ whole genome shotgun (WGS) entry which is preliminary data.</text>
</comment>
<evidence type="ECO:0000313" key="3">
    <source>
        <dbReference type="EMBL" id="TGO52308.1"/>
    </source>
</evidence>
<reference evidence="3 4" key="1">
    <citation type="submission" date="2017-12" db="EMBL/GenBank/DDBJ databases">
        <title>Comparative genomics of Botrytis spp.</title>
        <authorList>
            <person name="Valero-Jimenez C.A."/>
            <person name="Tapia P."/>
            <person name="Veloso J."/>
            <person name="Silva-Moreno E."/>
            <person name="Staats M."/>
            <person name="Valdes J.H."/>
            <person name="Van Kan J.A.L."/>
        </authorList>
    </citation>
    <scope>NUCLEOTIDE SEQUENCE [LARGE SCALE GENOMIC DNA]</scope>
    <source>
        <strain evidence="3 4">MUCL2120</strain>
    </source>
</reference>
<protein>
    <recommendedName>
        <fullName evidence="2">Thioesterase domain-containing protein</fullName>
    </recommendedName>
</protein>
<dbReference type="InterPro" id="IPR001031">
    <property type="entry name" value="Thioesterase"/>
</dbReference>
<accession>A0A4Z1HT86</accession>
<dbReference type="Pfam" id="PF00975">
    <property type="entry name" value="Thioesterase"/>
    <property type="match status" value="1"/>
</dbReference>
<dbReference type="InterPro" id="IPR029058">
    <property type="entry name" value="AB_hydrolase_fold"/>
</dbReference>
<dbReference type="EMBL" id="PQXJ01000328">
    <property type="protein sequence ID" value="TGO52308.1"/>
    <property type="molecule type" value="Genomic_DNA"/>
</dbReference>
<dbReference type="AlphaFoldDB" id="A0A4Z1HT86"/>
<evidence type="ECO:0000313" key="4">
    <source>
        <dbReference type="Proteomes" id="UP000297452"/>
    </source>
</evidence>
<name>A0A4Z1HT86_9HELO</name>
<dbReference type="SUPFAM" id="SSF53474">
    <property type="entry name" value="alpha/beta-Hydrolases"/>
    <property type="match status" value="1"/>
</dbReference>
<dbReference type="Proteomes" id="UP000297452">
    <property type="component" value="Unassembled WGS sequence"/>
</dbReference>
<dbReference type="Gene3D" id="3.40.50.1820">
    <property type="entry name" value="alpha/beta hydrolase"/>
    <property type="match status" value="1"/>
</dbReference>
<evidence type="ECO:0000259" key="2">
    <source>
        <dbReference type="Pfam" id="PF00975"/>
    </source>
</evidence>
<dbReference type="OrthoDB" id="10253869at2759"/>
<gene>
    <name evidence="3" type="ORF">BOTNAR_0328g00040</name>
</gene>
<sequence length="375" mass="42164">MENPVLIQKAPRRYKSAIPLFLFHDGGGTVLPYYFLESLNRNVWGISYPHLNDGGTFESGIKGMGELYAGYIRGKVSRGKVLLGGWSAGGSIAIQVANCLENIPELCVAGIILLDTPFPDFPDWRPKNSPPVQFHIPVAPDQTAKSRLAQQQAVNDIIHALSVWELPTWENGRRPPPAVFIRALKLVPTEKVVEVDWFREEYALGWQKYPYNFIIEELRVDGDHFSIFTPSYVTTGVEYKIEGSSGAARLQTRDWHITGFQAEQQHSDFGFMNRHNQNTRTIVLDVAVGTVLSFNLEKFGDCHATRATENVEKILYADANICIFIFEFRCFVSSHAARALKQSESDVTSNLEERRPRTHITAGGPYETANMEKGE</sequence>